<evidence type="ECO:0000256" key="1">
    <source>
        <dbReference type="SAM" id="SignalP"/>
    </source>
</evidence>
<dbReference type="Proteomes" id="UP000241771">
    <property type="component" value="Unassembled WGS sequence"/>
</dbReference>
<dbReference type="AlphaFoldDB" id="A0A2T3NWM6"/>
<gene>
    <name evidence="2" type="ORF">C9I98_07585</name>
</gene>
<evidence type="ECO:0000313" key="2">
    <source>
        <dbReference type="EMBL" id="PSW20697.1"/>
    </source>
</evidence>
<protein>
    <recommendedName>
        <fullName evidence="4">DUF1311 domain-containing protein</fullName>
    </recommendedName>
</protein>
<sequence>MLSRKPVYLLLSSVTFGANAINTLPDNEQICLQNMEKLIVEQQVLFSDSQSSPEVRRNAERAIDTTRETFSETGSYCDAQRVLQAYQRDTESGLRMKEGEVNYFGRGTF</sequence>
<organism evidence="2 3">
    <name type="scientific">Photobacterium sanctipauli</name>
    <dbReference type="NCBI Taxonomy" id="1342794"/>
    <lineage>
        <taxon>Bacteria</taxon>
        <taxon>Pseudomonadati</taxon>
        <taxon>Pseudomonadota</taxon>
        <taxon>Gammaproteobacteria</taxon>
        <taxon>Vibrionales</taxon>
        <taxon>Vibrionaceae</taxon>
        <taxon>Photobacterium</taxon>
    </lineage>
</organism>
<comment type="caution">
    <text evidence="2">The sequence shown here is derived from an EMBL/GenBank/DDBJ whole genome shotgun (WGS) entry which is preliminary data.</text>
</comment>
<keyword evidence="1" id="KW-0732">Signal</keyword>
<keyword evidence="3" id="KW-1185">Reference proteome</keyword>
<evidence type="ECO:0000313" key="3">
    <source>
        <dbReference type="Proteomes" id="UP000241771"/>
    </source>
</evidence>
<proteinExistence type="predicted"/>
<feature type="chain" id="PRO_5015585825" description="DUF1311 domain-containing protein" evidence="1">
    <location>
        <begin position="21"/>
        <end position="109"/>
    </location>
</feature>
<dbReference type="RefSeq" id="WP_107271806.1">
    <property type="nucleotide sequence ID" value="NZ_PYMA01000003.1"/>
</dbReference>
<name>A0A2T3NWM6_9GAMM</name>
<evidence type="ECO:0008006" key="4">
    <source>
        <dbReference type="Google" id="ProtNLM"/>
    </source>
</evidence>
<accession>A0A2T3NWM6</accession>
<dbReference type="EMBL" id="PYMA01000003">
    <property type="protein sequence ID" value="PSW20697.1"/>
    <property type="molecule type" value="Genomic_DNA"/>
</dbReference>
<feature type="signal peptide" evidence="1">
    <location>
        <begin position="1"/>
        <end position="20"/>
    </location>
</feature>
<reference evidence="2 3" key="1">
    <citation type="submission" date="2018-01" db="EMBL/GenBank/DDBJ databases">
        <title>Whole genome sequencing of Histamine producing bacteria.</title>
        <authorList>
            <person name="Butler K."/>
        </authorList>
    </citation>
    <scope>NUCLEOTIDE SEQUENCE [LARGE SCALE GENOMIC DNA]</scope>
    <source>
        <strain evidence="2 3">DSM 100436</strain>
    </source>
</reference>